<sequence>MPTPTITIPTPCHENWQHMTSTAQGRHCAACQTVVVDFTQFTDAELLAYLSQRTGQPTCGRFRAGQLGRPLRPTVAATAVSRWRAWLAAAVAVWGLREAAAPAVRAQVSVEQQEPKPSFLPITLGMVAQPPVVVRGTVTDGEGPLPGVTVFLTGTQLGVSCDANGRFELAVPPAAVAMQQKLTVSFIGYEPQQVALSASNQPLQVLLEPNKGMLGGAVVVCISSYPWYTPRGLWQRVKRPFRR</sequence>
<protein>
    <submittedName>
        <fullName evidence="1">Carboxypeptidase-like regulatory domain-containing protein</fullName>
    </submittedName>
</protein>
<dbReference type="InterPro" id="IPR008969">
    <property type="entry name" value="CarboxyPept-like_regulatory"/>
</dbReference>
<dbReference type="Gene3D" id="2.60.40.1120">
    <property type="entry name" value="Carboxypeptidase-like, regulatory domain"/>
    <property type="match status" value="1"/>
</dbReference>
<evidence type="ECO:0000313" key="2">
    <source>
        <dbReference type="Proteomes" id="UP000670527"/>
    </source>
</evidence>
<name>A0ABS3TFY4_9BACT</name>
<reference evidence="1 2" key="1">
    <citation type="submission" date="2021-03" db="EMBL/GenBank/DDBJ databases">
        <authorList>
            <person name="Kim M.K."/>
        </authorList>
    </citation>
    <scope>NUCLEOTIDE SEQUENCE [LARGE SCALE GENOMIC DNA]</scope>
    <source>
        <strain evidence="1 2">BT507</strain>
    </source>
</reference>
<dbReference type="Pfam" id="PF13715">
    <property type="entry name" value="CarbopepD_reg_2"/>
    <property type="match status" value="1"/>
</dbReference>
<keyword evidence="2" id="KW-1185">Reference proteome</keyword>
<dbReference type="RefSeq" id="WP_208308800.1">
    <property type="nucleotide sequence ID" value="NZ_JAGETX010000014.1"/>
</dbReference>
<evidence type="ECO:0000313" key="1">
    <source>
        <dbReference type="EMBL" id="MBO3272562.1"/>
    </source>
</evidence>
<gene>
    <name evidence="1" type="ORF">J4D97_18060</name>
</gene>
<dbReference type="EMBL" id="JAGETX010000014">
    <property type="protein sequence ID" value="MBO3272562.1"/>
    <property type="molecule type" value="Genomic_DNA"/>
</dbReference>
<comment type="caution">
    <text evidence="1">The sequence shown here is derived from an EMBL/GenBank/DDBJ whole genome shotgun (WGS) entry which is preliminary data.</text>
</comment>
<accession>A0ABS3TFY4</accession>
<dbReference type="Proteomes" id="UP000670527">
    <property type="component" value="Unassembled WGS sequence"/>
</dbReference>
<dbReference type="SUPFAM" id="SSF49464">
    <property type="entry name" value="Carboxypeptidase regulatory domain-like"/>
    <property type="match status" value="1"/>
</dbReference>
<organism evidence="1 2">
    <name type="scientific">Hymenobacter defluvii</name>
    <dbReference type="NCBI Taxonomy" id="2054411"/>
    <lineage>
        <taxon>Bacteria</taxon>
        <taxon>Pseudomonadati</taxon>
        <taxon>Bacteroidota</taxon>
        <taxon>Cytophagia</taxon>
        <taxon>Cytophagales</taxon>
        <taxon>Hymenobacteraceae</taxon>
        <taxon>Hymenobacter</taxon>
    </lineage>
</organism>
<proteinExistence type="predicted"/>